<gene>
    <name evidence="3" type="ORF">C7C45_02445</name>
</gene>
<accession>A0A318NQ62</accession>
<evidence type="ECO:0000259" key="2">
    <source>
        <dbReference type="PROSITE" id="PS50943"/>
    </source>
</evidence>
<dbReference type="OrthoDB" id="3364662at2"/>
<reference evidence="3 4" key="1">
    <citation type="submission" date="2018-03" db="EMBL/GenBank/DDBJ databases">
        <title>Bioinformatic expansion and discovery of thiopeptide antibiotics.</title>
        <authorList>
            <person name="Schwalen C.J."/>
            <person name="Hudson G.A."/>
            <person name="Mitchell D.A."/>
        </authorList>
    </citation>
    <scope>NUCLEOTIDE SEQUENCE [LARGE SCALE GENOMIC DNA]</scope>
    <source>
        <strain evidence="3 4">NRRL 8041</strain>
    </source>
</reference>
<dbReference type="Proteomes" id="UP000248333">
    <property type="component" value="Unassembled WGS sequence"/>
</dbReference>
<dbReference type="SUPFAM" id="SSF47413">
    <property type="entry name" value="lambda repressor-like DNA-binding domains"/>
    <property type="match status" value="1"/>
</dbReference>
<dbReference type="CDD" id="cd00093">
    <property type="entry name" value="HTH_XRE"/>
    <property type="match status" value="1"/>
</dbReference>
<keyword evidence="4" id="KW-1185">Reference proteome</keyword>
<dbReference type="PROSITE" id="PS50943">
    <property type="entry name" value="HTH_CROC1"/>
    <property type="match status" value="1"/>
</dbReference>
<dbReference type="GO" id="GO:0003677">
    <property type="term" value="F:DNA binding"/>
    <property type="evidence" value="ECO:0007669"/>
    <property type="project" value="InterPro"/>
</dbReference>
<sequence length="482" mass="50286">METGCPARRTRRGHRSPGGSTPTALRLRWSYSCCLWLGSCGERDGPAVNELPVGRRVAQWRVRRNMTQQQFADRLGKSKSWVDKVERGVRRLERVSNLREIAETLRIDVEVLLAARPTRPAPVATGVDGIRTALACYHLPGSTRPPNFEEVRARLDHAEQCYQHARYPALLALLPGLLDAAREAHAARPGATDALLVSVYALIALVLVKVDQGELAWLAADRGMAAALATHDPRMAAVATVSLSQALRSRGRRRSALDAALAAADRIGAPRFGAESSVSASLRGTLLLQAALAAAGGGDERGARQALDQATEIARRVGADGGGADCGAGSGSSEGRGGAGSGGGGFSGAGFGGAGFSGAGFSGAGFSGGGFGRAAVEAARVVADAALGDVATATRRHERLVAGDEWRWLPPEHRAAYLLDVARAHALAGDLLRAGRTLLDAERTAHSEVHHRPAVRKLVAVVSRSADAPAGLAQLAATLRVG</sequence>
<dbReference type="AlphaFoldDB" id="A0A318NQ62"/>
<evidence type="ECO:0000313" key="4">
    <source>
        <dbReference type="Proteomes" id="UP000248333"/>
    </source>
</evidence>
<dbReference type="Gene3D" id="1.10.260.40">
    <property type="entry name" value="lambda repressor-like DNA-binding domains"/>
    <property type="match status" value="1"/>
</dbReference>
<protein>
    <submittedName>
        <fullName evidence="3">XRE family transcriptional regulator</fullName>
    </submittedName>
</protein>
<name>A0A318NQ62_9ACTN</name>
<comment type="caution">
    <text evidence="3">The sequence shown here is derived from an EMBL/GenBank/DDBJ whole genome shotgun (WGS) entry which is preliminary data.</text>
</comment>
<evidence type="ECO:0000313" key="3">
    <source>
        <dbReference type="EMBL" id="PYC75985.1"/>
    </source>
</evidence>
<evidence type="ECO:0000256" key="1">
    <source>
        <dbReference type="SAM" id="MobiDB-lite"/>
    </source>
</evidence>
<dbReference type="InterPro" id="IPR010982">
    <property type="entry name" value="Lambda_DNA-bd_dom_sf"/>
</dbReference>
<dbReference type="SMART" id="SM00530">
    <property type="entry name" value="HTH_XRE"/>
    <property type="match status" value="1"/>
</dbReference>
<dbReference type="Pfam" id="PF13560">
    <property type="entry name" value="HTH_31"/>
    <property type="match status" value="1"/>
</dbReference>
<feature type="region of interest" description="Disordered" evidence="1">
    <location>
        <begin position="1"/>
        <end position="22"/>
    </location>
</feature>
<feature type="domain" description="HTH cro/C1-type" evidence="2">
    <location>
        <begin position="57"/>
        <end position="112"/>
    </location>
</feature>
<proteinExistence type="predicted"/>
<dbReference type="InterPro" id="IPR001387">
    <property type="entry name" value="Cro/C1-type_HTH"/>
</dbReference>
<organism evidence="3 4">
    <name type="scientific">Micromonospora arborensis</name>
    <dbReference type="NCBI Taxonomy" id="2116518"/>
    <lineage>
        <taxon>Bacteria</taxon>
        <taxon>Bacillati</taxon>
        <taxon>Actinomycetota</taxon>
        <taxon>Actinomycetes</taxon>
        <taxon>Micromonosporales</taxon>
        <taxon>Micromonosporaceae</taxon>
        <taxon>Micromonospora</taxon>
    </lineage>
</organism>
<dbReference type="EMBL" id="PYBV01000003">
    <property type="protein sequence ID" value="PYC75985.1"/>
    <property type="molecule type" value="Genomic_DNA"/>
</dbReference>